<evidence type="ECO:0000313" key="3">
    <source>
        <dbReference type="EMBL" id="AIA85792.1"/>
    </source>
</evidence>
<protein>
    <submittedName>
        <fullName evidence="3">CAZy families GH95 protein</fullName>
    </submittedName>
</protein>
<reference evidence="3" key="1">
    <citation type="journal article" date="2013" name="Environ. Microbiol.">
        <title>Seasonally variable intestinal metagenomes of the red palm weevil (Rhynchophorus ferrugineus).</title>
        <authorList>
            <person name="Jia S."/>
            <person name="Zhang X."/>
            <person name="Zhang G."/>
            <person name="Yin A."/>
            <person name="Zhang S."/>
            <person name="Li F."/>
            <person name="Wang L."/>
            <person name="Zhao D."/>
            <person name="Yun Q."/>
            <person name="Tala"/>
            <person name="Wang J."/>
            <person name="Sun G."/>
            <person name="Baabdullah M."/>
            <person name="Yu X."/>
            <person name="Hu S."/>
            <person name="Al-Mssallem I.S."/>
            <person name="Yu J."/>
        </authorList>
    </citation>
    <scope>NUCLEOTIDE SEQUENCE</scope>
</reference>
<dbReference type="AlphaFoldDB" id="A0A060BSX7"/>
<sequence length="110" mass="11993">MATGCLQFADAETSNTKSPAADEVRNSIVETTTNAPSSHCIAPDILQTKTIETAQPPMTLWYDKPATVWMTSALPIGNGELGGMFFGGIEKEQMQFNEKTLWAGDPQKRE</sequence>
<evidence type="ECO:0000259" key="2">
    <source>
        <dbReference type="Pfam" id="PF14498"/>
    </source>
</evidence>
<name>A0A060BSX7_9ACTN</name>
<dbReference type="PANTHER" id="PTHR31084:SF0">
    <property type="entry name" value="ALPHA-L-FUCOSIDASE 2"/>
    <property type="match status" value="1"/>
</dbReference>
<evidence type="ECO:0000256" key="1">
    <source>
        <dbReference type="SAM" id="MobiDB-lite"/>
    </source>
</evidence>
<accession>A0A060BSX7</accession>
<dbReference type="Pfam" id="PF14498">
    <property type="entry name" value="Glyco_hyd_65N_2"/>
    <property type="match status" value="1"/>
</dbReference>
<organism evidence="3">
    <name type="scientific">uncultured Streptosporangium sp</name>
    <dbReference type="NCBI Taxonomy" id="668992"/>
    <lineage>
        <taxon>Bacteria</taxon>
        <taxon>Bacillati</taxon>
        <taxon>Actinomycetota</taxon>
        <taxon>Actinomycetes</taxon>
        <taxon>Streptosporangiales</taxon>
        <taxon>Streptosporangiaceae</taxon>
        <taxon>Streptosporangium</taxon>
        <taxon>environmental samples</taxon>
    </lineage>
</organism>
<feature type="non-terminal residue" evidence="3">
    <location>
        <position position="110"/>
    </location>
</feature>
<dbReference type="InterPro" id="IPR027414">
    <property type="entry name" value="GH95_N_dom"/>
</dbReference>
<dbReference type="Gene3D" id="2.70.98.50">
    <property type="entry name" value="putative glycoside hydrolase family protein from bacillus halodurans"/>
    <property type="match status" value="1"/>
</dbReference>
<dbReference type="PANTHER" id="PTHR31084">
    <property type="entry name" value="ALPHA-L-FUCOSIDASE 2"/>
    <property type="match status" value="1"/>
</dbReference>
<feature type="region of interest" description="Disordered" evidence="1">
    <location>
        <begin position="1"/>
        <end position="23"/>
    </location>
</feature>
<feature type="domain" description="Glycosyl hydrolase family 95 N-terminal" evidence="2">
    <location>
        <begin position="60"/>
        <end position="109"/>
    </location>
</feature>
<dbReference type="EMBL" id="KF118530">
    <property type="protein sequence ID" value="AIA85792.1"/>
    <property type="molecule type" value="Genomic_DNA"/>
</dbReference>
<proteinExistence type="predicted"/>
<dbReference type="GO" id="GO:0004560">
    <property type="term" value="F:alpha-L-fucosidase activity"/>
    <property type="evidence" value="ECO:0007669"/>
    <property type="project" value="TreeGrafter"/>
</dbReference>